<accession>A0ABV2NT71</accession>
<keyword evidence="2" id="KW-1185">Reference proteome</keyword>
<name>A0ABV2NT71_9HYPH</name>
<dbReference type="EMBL" id="JBEPNW010000005">
    <property type="protein sequence ID" value="MET3869742.1"/>
    <property type="molecule type" value="Genomic_DNA"/>
</dbReference>
<dbReference type="Proteomes" id="UP001549119">
    <property type="component" value="Unassembled WGS sequence"/>
</dbReference>
<evidence type="ECO:0000313" key="1">
    <source>
        <dbReference type="EMBL" id="MET3869742.1"/>
    </source>
</evidence>
<gene>
    <name evidence="1" type="ORF">ABIC20_007127</name>
</gene>
<reference evidence="1 2" key="1">
    <citation type="submission" date="2024-06" db="EMBL/GenBank/DDBJ databases">
        <title>Genomics of switchgrass bacterial isolates.</title>
        <authorList>
            <person name="Shade A."/>
        </authorList>
    </citation>
    <scope>NUCLEOTIDE SEQUENCE [LARGE SCALE GENOMIC DNA]</scope>
    <source>
        <strain evidence="1 2">PvP084</strain>
    </source>
</reference>
<organism evidence="1 2">
    <name type="scientific">Methylobacterium radiotolerans</name>
    <dbReference type="NCBI Taxonomy" id="31998"/>
    <lineage>
        <taxon>Bacteria</taxon>
        <taxon>Pseudomonadati</taxon>
        <taxon>Pseudomonadota</taxon>
        <taxon>Alphaproteobacteria</taxon>
        <taxon>Hyphomicrobiales</taxon>
        <taxon>Methylobacteriaceae</taxon>
        <taxon>Methylobacterium</taxon>
    </lineage>
</organism>
<protein>
    <submittedName>
        <fullName evidence="1">Uncharacterized protein</fullName>
    </submittedName>
</protein>
<proteinExistence type="predicted"/>
<comment type="caution">
    <text evidence="1">The sequence shown here is derived from an EMBL/GenBank/DDBJ whole genome shotgun (WGS) entry which is preliminary data.</text>
</comment>
<evidence type="ECO:0000313" key="2">
    <source>
        <dbReference type="Proteomes" id="UP001549119"/>
    </source>
</evidence>
<sequence length="97" mass="10680">MPELRSVWDPIGLGPREPADEYDAYVADPIALTRNTALGWRTPQELGLAAGLQAAEWIRKDTFGQIKIRGPSSGGHCKKVTSAYAKAERSRNGWLDQ</sequence>